<reference evidence="1 2" key="1">
    <citation type="submission" date="2016-11" db="EMBL/GenBank/DDBJ databases">
        <authorList>
            <person name="Jaros S."/>
            <person name="Januszkiewicz K."/>
            <person name="Wedrychowicz H."/>
        </authorList>
    </citation>
    <scope>NUCLEOTIDE SEQUENCE [LARGE SCALE GENOMIC DNA]</scope>
    <source>
        <strain evidence="1 2">DSM 26897</strain>
    </source>
</reference>
<accession>A0A1M4ZAP6</accession>
<keyword evidence="2" id="KW-1185">Reference proteome</keyword>
<proteinExistence type="predicted"/>
<dbReference type="EMBL" id="FQUO01000005">
    <property type="protein sequence ID" value="SHF14646.1"/>
    <property type="molecule type" value="Genomic_DNA"/>
</dbReference>
<organism evidence="1 2">
    <name type="scientific">Cnuella takakiae</name>
    <dbReference type="NCBI Taxonomy" id="1302690"/>
    <lineage>
        <taxon>Bacteria</taxon>
        <taxon>Pseudomonadati</taxon>
        <taxon>Bacteroidota</taxon>
        <taxon>Chitinophagia</taxon>
        <taxon>Chitinophagales</taxon>
        <taxon>Chitinophagaceae</taxon>
        <taxon>Cnuella</taxon>
    </lineage>
</organism>
<dbReference type="Proteomes" id="UP000184368">
    <property type="component" value="Unassembled WGS sequence"/>
</dbReference>
<sequence>MLLAQVGMHFNRTAPLIVLNICPLFLVEFIIERECRKGKILEMILPGCCPEDKERMHCFNGAISISNPCATYSISQERR</sequence>
<dbReference type="AlphaFoldDB" id="A0A1M4ZAP6"/>
<name>A0A1M4ZAP6_9BACT</name>
<protein>
    <submittedName>
        <fullName evidence="1">Uncharacterized protein</fullName>
    </submittedName>
</protein>
<evidence type="ECO:0000313" key="2">
    <source>
        <dbReference type="Proteomes" id="UP000184368"/>
    </source>
</evidence>
<gene>
    <name evidence="1" type="ORF">SAMN05444008_105139</name>
</gene>
<evidence type="ECO:0000313" key="1">
    <source>
        <dbReference type="EMBL" id="SHF14646.1"/>
    </source>
</evidence>